<keyword evidence="1" id="KW-0472">Membrane</keyword>
<reference evidence="3" key="1">
    <citation type="submission" date="2018-09" db="EMBL/GenBank/DDBJ databases">
        <title>Chryseolinea sp. KIS68-18 isolated from soil.</title>
        <authorList>
            <person name="Weon H.-Y."/>
            <person name="Kwon S.-W."/>
            <person name="Lee S.A."/>
        </authorList>
    </citation>
    <scope>NUCLEOTIDE SEQUENCE [LARGE SCALE GENOMIC DNA]</scope>
    <source>
        <strain evidence="3">KIS68-18</strain>
    </source>
</reference>
<protein>
    <submittedName>
        <fullName evidence="2">Uncharacterized protein</fullName>
    </submittedName>
</protein>
<evidence type="ECO:0000313" key="3">
    <source>
        <dbReference type="Proteomes" id="UP000266183"/>
    </source>
</evidence>
<feature type="transmembrane region" description="Helical" evidence="1">
    <location>
        <begin position="6"/>
        <end position="32"/>
    </location>
</feature>
<name>A0A385SSH1_9BACT</name>
<evidence type="ECO:0000313" key="2">
    <source>
        <dbReference type="EMBL" id="AYB32945.1"/>
    </source>
</evidence>
<proteinExistence type="predicted"/>
<dbReference type="AlphaFoldDB" id="A0A385SSH1"/>
<accession>A0A385SSH1</accession>
<feature type="transmembrane region" description="Helical" evidence="1">
    <location>
        <begin position="68"/>
        <end position="90"/>
    </location>
</feature>
<dbReference type="Proteomes" id="UP000266183">
    <property type="component" value="Chromosome"/>
</dbReference>
<evidence type="ECO:0000256" key="1">
    <source>
        <dbReference type="SAM" id="Phobius"/>
    </source>
</evidence>
<feature type="transmembrane region" description="Helical" evidence="1">
    <location>
        <begin position="39"/>
        <end position="62"/>
    </location>
</feature>
<keyword evidence="1" id="KW-1133">Transmembrane helix</keyword>
<keyword evidence="1" id="KW-0812">Transmembrane</keyword>
<dbReference type="KEGG" id="chk:D4L85_21230"/>
<organism evidence="2 3">
    <name type="scientific">Chryseolinea soli</name>
    <dbReference type="NCBI Taxonomy" id="2321403"/>
    <lineage>
        <taxon>Bacteria</taxon>
        <taxon>Pseudomonadati</taxon>
        <taxon>Bacteroidota</taxon>
        <taxon>Cytophagia</taxon>
        <taxon>Cytophagales</taxon>
        <taxon>Fulvivirgaceae</taxon>
        <taxon>Chryseolinea</taxon>
    </lineage>
</organism>
<dbReference type="RefSeq" id="WP_119756188.1">
    <property type="nucleotide sequence ID" value="NZ_CP032382.1"/>
</dbReference>
<dbReference type="EMBL" id="CP032382">
    <property type="protein sequence ID" value="AYB32945.1"/>
    <property type="molecule type" value="Genomic_DNA"/>
</dbReference>
<sequence length="163" mass="18514">MTTNRIIAVLNGIVAWIIVPISILTTFVLGLLVSITFGLLLFPISLIWIVLFYGPLIGLSWFYEKARFLRILTSVVGIPMAVVGSAFVTLMPSMGDTESRASKLLACDVFPYTWHLYHFAKADPLIKYSNGYDDLLRIFNKIDRRDIPTNEYIIKMKVDNGWH</sequence>
<gene>
    <name evidence="2" type="ORF">D4L85_21230</name>
</gene>
<keyword evidence="3" id="KW-1185">Reference proteome</keyword>